<proteinExistence type="predicted"/>
<dbReference type="EMBL" id="CM044705">
    <property type="protein sequence ID" value="KAI5661092.1"/>
    <property type="molecule type" value="Genomic_DNA"/>
</dbReference>
<accession>A0ACC0AJI7</accession>
<dbReference type="Proteomes" id="UP001060085">
    <property type="component" value="Linkage Group LG05"/>
</dbReference>
<protein>
    <submittedName>
        <fullName evidence="1">Uncharacterized protein</fullName>
    </submittedName>
</protein>
<gene>
    <name evidence="1" type="ORF">M9H77_20415</name>
</gene>
<evidence type="ECO:0000313" key="2">
    <source>
        <dbReference type="Proteomes" id="UP001060085"/>
    </source>
</evidence>
<comment type="caution">
    <text evidence="1">The sequence shown here is derived from an EMBL/GenBank/DDBJ whole genome shotgun (WGS) entry which is preliminary data.</text>
</comment>
<name>A0ACC0AJI7_CATRO</name>
<reference evidence="2" key="1">
    <citation type="journal article" date="2023" name="Nat. Plants">
        <title>Single-cell RNA sequencing provides a high-resolution roadmap for understanding the multicellular compartmentation of specialized metabolism.</title>
        <authorList>
            <person name="Sun S."/>
            <person name="Shen X."/>
            <person name="Li Y."/>
            <person name="Li Y."/>
            <person name="Wang S."/>
            <person name="Li R."/>
            <person name="Zhang H."/>
            <person name="Shen G."/>
            <person name="Guo B."/>
            <person name="Wei J."/>
            <person name="Xu J."/>
            <person name="St-Pierre B."/>
            <person name="Chen S."/>
            <person name="Sun C."/>
        </authorList>
    </citation>
    <scope>NUCLEOTIDE SEQUENCE [LARGE SCALE GENOMIC DNA]</scope>
</reference>
<organism evidence="1 2">
    <name type="scientific">Catharanthus roseus</name>
    <name type="common">Madagascar periwinkle</name>
    <name type="synonym">Vinca rosea</name>
    <dbReference type="NCBI Taxonomy" id="4058"/>
    <lineage>
        <taxon>Eukaryota</taxon>
        <taxon>Viridiplantae</taxon>
        <taxon>Streptophyta</taxon>
        <taxon>Embryophyta</taxon>
        <taxon>Tracheophyta</taxon>
        <taxon>Spermatophyta</taxon>
        <taxon>Magnoliopsida</taxon>
        <taxon>eudicotyledons</taxon>
        <taxon>Gunneridae</taxon>
        <taxon>Pentapetalae</taxon>
        <taxon>asterids</taxon>
        <taxon>lamiids</taxon>
        <taxon>Gentianales</taxon>
        <taxon>Apocynaceae</taxon>
        <taxon>Rauvolfioideae</taxon>
        <taxon>Vinceae</taxon>
        <taxon>Catharanthinae</taxon>
        <taxon>Catharanthus</taxon>
    </lineage>
</organism>
<evidence type="ECO:0000313" key="1">
    <source>
        <dbReference type="EMBL" id="KAI5661092.1"/>
    </source>
</evidence>
<keyword evidence="2" id="KW-1185">Reference proteome</keyword>
<sequence length="396" mass="44204">MASTCCAGGGYSTVPFSTSRSLPFEGRSFTSLRLQQSQRQLNHLSGLSFRSNRGFSRLRKSTSNLRVSCLGDPKERPNIDQVEAPRLTFVNFYPTRNISPRPDCGTILDSVNICPRIDGMRKLLTGFISLTKYKQLYCSKSGKTAVWQENGTASVVQHGKHRIFPADEQQPSTGYNRAFQINCNYATIVTGKSWNKLILQSDVPVLVEFYASWCGPCRMVHRVIDEIAADYSGRMKFFILNTDNDLDVAENYDIKAVPVVFLFKNGEKQESVIGTMPKEFYVAAIERIYHCDKYSTDLELGAEFSVGLPFLSCFKTHLLWWSLRTIGGAVDFLPMCCSWSDLSCLRRRPESVDGGLPGSTAAAAPSATLRLCAMASWVGPPPIVILVVFARWDFCI</sequence>